<name>A0A8S5RP20_9VIRU</name>
<sequence length="66" mass="7898">MKCSKCPAWGIDNLGFRGCLIRNSILGDIYCNYHCNRHKKTILEDIKNVKQNEPRNKFYKWLHEEN</sequence>
<accession>A0A8S5RP20</accession>
<dbReference type="EMBL" id="BK059130">
    <property type="protein sequence ID" value="DAE32873.1"/>
    <property type="molecule type" value="Genomic_DNA"/>
</dbReference>
<protein>
    <submittedName>
        <fullName evidence="1">Uncharacterized protein</fullName>
    </submittedName>
</protein>
<organism evidence="1">
    <name type="scientific">virus sp. ctBS918</name>
    <dbReference type="NCBI Taxonomy" id="2825807"/>
    <lineage>
        <taxon>Viruses</taxon>
    </lineage>
</organism>
<reference evidence="1" key="1">
    <citation type="journal article" date="2021" name="Proc. Natl. Acad. Sci. U.S.A.">
        <title>A Catalog of Tens of Thousands of Viruses from Human Metagenomes Reveals Hidden Associations with Chronic Diseases.</title>
        <authorList>
            <person name="Tisza M.J."/>
            <person name="Buck C.B."/>
        </authorList>
    </citation>
    <scope>NUCLEOTIDE SEQUENCE</scope>
    <source>
        <strain evidence="1">CtBS918</strain>
    </source>
</reference>
<evidence type="ECO:0000313" key="1">
    <source>
        <dbReference type="EMBL" id="DAE32873.1"/>
    </source>
</evidence>
<proteinExistence type="predicted"/>